<keyword evidence="5" id="KW-0325">Glycoprotein</keyword>
<feature type="transmembrane region" description="Helical" evidence="7">
    <location>
        <begin position="473"/>
        <end position="496"/>
    </location>
</feature>
<feature type="transmembrane region" description="Helical" evidence="7">
    <location>
        <begin position="847"/>
        <end position="869"/>
    </location>
</feature>
<dbReference type="InterPro" id="IPR004869">
    <property type="entry name" value="MMPL_dom"/>
</dbReference>
<dbReference type="Pfam" id="PF03176">
    <property type="entry name" value="MMPL"/>
    <property type="match status" value="1"/>
</dbReference>
<feature type="transmembrane region" description="Helical" evidence="7">
    <location>
        <begin position="367"/>
        <end position="390"/>
    </location>
</feature>
<evidence type="ECO:0000256" key="2">
    <source>
        <dbReference type="ARBA" id="ARBA00022692"/>
    </source>
</evidence>
<keyword evidence="3 7" id="KW-1133">Transmembrane helix</keyword>
<dbReference type="Gene3D" id="1.20.1640.10">
    <property type="entry name" value="Multidrug efflux transporter AcrB transmembrane domain"/>
    <property type="match status" value="2"/>
</dbReference>
<dbReference type="GO" id="GO:0007224">
    <property type="term" value="P:smoothened signaling pathway"/>
    <property type="evidence" value="ECO:0007669"/>
    <property type="project" value="TreeGrafter"/>
</dbReference>
<evidence type="ECO:0000256" key="5">
    <source>
        <dbReference type="ARBA" id="ARBA00023180"/>
    </source>
</evidence>
<dbReference type="PANTHER" id="PTHR45951:SF3">
    <property type="entry name" value="PROTEIN DISPATCHED"/>
    <property type="match status" value="1"/>
</dbReference>
<evidence type="ECO:0000256" key="7">
    <source>
        <dbReference type="SAM" id="Phobius"/>
    </source>
</evidence>
<feature type="transmembrane region" description="Helical" evidence="7">
    <location>
        <begin position="919"/>
        <end position="938"/>
    </location>
</feature>
<dbReference type="GO" id="GO:0016020">
    <property type="term" value="C:membrane"/>
    <property type="evidence" value="ECO:0007669"/>
    <property type="project" value="UniProtKB-SubCell"/>
</dbReference>
<comment type="similarity">
    <text evidence="6">Belongs to the dispatched family.</text>
</comment>
<feature type="transmembrane region" description="Helical" evidence="7">
    <location>
        <begin position="950"/>
        <end position="974"/>
    </location>
</feature>
<evidence type="ECO:0000313" key="9">
    <source>
        <dbReference type="EMBL" id="GAU93020.1"/>
    </source>
</evidence>
<comment type="caution">
    <text evidence="9">The sequence shown here is derived from an EMBL/GenBank/DDBJ whole genome shotgun (WGS) entry which is preliminary data.</text>
</comment>
<dbReference type="Proteomes" id="UP000186922">
    <property type="component" value="Unassembled WGS sequence"/>
</dbReference>
<dbReference type="STRING" id="947166.A0A1D1UWQ2"/>
<feature type="transmembrane region" description="Helical" evidence="7">
    <location>
        <begin position="562"/>
        <end position="582"/>
    </location>
</feature>
<feature type="transmembrane region" description="Helical" evidence="7">
    <location>
        <begin position="339"/>
        <end position="361"/>
    </location>
</feature>
<dbReference type="InterPro" id="IPR000731">
    <property type="entry name" value="SSD"/>
</dbReference>
<evidence type="ECO:0000256" key="1">
    <source>
        <dbReference type="ARBA" id="ARBA00004141"/>
    </source>
</evidence>
<feature type="domain" description="SSD" evidence="8">
    <location>
        <begin position="395"/>
        <end position="498"/>
    </location>
</feature>
<dbReference type="EMBL" id="BDGG01000002">
    <property type="protein sequence ID" value="GAU93020.1"/>
    <property type="molecule type" value="Genomic_DNA"/>
</dbReference>
<comment type="subcellular location">
    <subcellularLocation>
        <location evidence="1">Membrane</location>
        <topology evidence="1">Multi-pass membrane protein</topology>
    </subcellularLocation>
</comment>
<reference evidence="9 10" key="1">
    <citation type="journal article" date="2016" name="Nat. Commun.">
        <title>Extremotolerant tardigrade genome and improved radiotolerance of human cultured cells by tardigrade-unique protein.</title>
        <authorList>
            <person name="Hashimoto T."/>
            <person name="Horikawa D.D."/>
            <person name="Saito Y."/>
            <person name="Kuwahara H."/>
            <person name="Kozuka-Hata H."/>
            <person name="Shin-I T."/>
            <person name="Minakuchi Y."/>
            <person name="Ohishi K."/>
            <person name="Motoyama A."/>
            <person name="Aizu T."/>
            <person name="Enomoto A."/>
            <person name="Kondo K."/>
            <person name="Tanaka S."/>
            <person name="Hara Y."/>
            <person name="Koshikawa S."/>
            <person name="Sagara H."/>
            <person name="Miura T."/>
            <person name="Yokobori S."/>
            <person name="Miyagawa K."/>
            <person name="Suzuki Y."/>
            <person name="Kubo T."/>
            <person name="Oyama M."/>
            <person name="Kohara Y."/>
            <person name="Fujiyama A."/>
            <person name="Arakawa K."/>
            <person name="Katayama T."/>
            <person name="Toyoda A."/>
            <person name="Kunieda T."/>
        </authorList>
    </citation>
    <scope>NUCLEOTIDE SEQUENCE [LARGE SCALE GENOMIC DNA]</scope>
    <source>
        <strain evidence="9 10">YOKOZUNA-1</strain>
    </source>
</reference>
<gene>
    <name evidence="9" type="primary">RvY_05020-1</name>
    <name evidence="9" type="synonym">RvY_05020.1</name>
    <name evidence="9" type="ORF">RvY_05020</name>
</gene>
<feature type="transmembrane region" description="Helical" evidence="7">
    <location>
        <begin position="397"/>
        <end position="417"/>
    </location>
</feature>
<proteinExistence type="inferred from homology"/>
<name>A0A1D1UWQ2_RAMVA</name>
<accession>A0A1D1UWQ2</accession>
<dbReference type="SUPFAM" id="SSF82866">
    <property type="entry name" value="Multidrug efflux transporter AcrB transmembrane domain"/>
    <property type="match status" value="2"/>
</dbReference>
<keyword evidence="2 7" id="KW-0812">Transmembrane</keyword>
<evidence type="ECO:0000259" key="8">
    <source>
        <dbReference type="PROSITE" id="PS50156"/>
    </source>
</evidence>
<protein>
    <recommendedName>
        <fullName evidence="8">SSD domain-containing protein</fullName>
    </recommendedName>
</protein>
<dbReference type="InterPro" id="IPR052081">
    <property type="entry name" value="Dispatched_Hh_regulator"/>
</dbReference>
<feature type="transmembrane region" description="Helical" evidence="7">
    <location>
        <begin position="21"/>
        <end position="45"/>
    </location>
</feature>
<dbReference type="AlphaFoldDB" id="A0A1D1UWQ2"/>
<evidence type="ECO:0000256" key="6">
    <source>
        <dbReference type="ARBA" id="ARBA00038046"/>
    </source>
</evidence>
<evidence type="ECO:0000256" key="4">
    <source>
        <dbReference type="ARBA" id="ARBA00023136"/>
    </source>
</evidence>
<dbReference type="OrthoDB" id="193905at2759"/>
<dbReference type="GO" id="GO:0022857">
    <property type="term" value="F:transmembrane transporter activity"/>
    <property type="evidence" value="ECO:0007669"/>
    <property type="project" value="TreeGrafter"/>
</dbReference>
<keyword evidence="4 7" id="KW-0472">Membrane</keyword>
<keyword evidence="10" id="KW-1185">Reference proteome</keyword>
<sequence length="1150" mass="129794">MSNDRTNCIRRMTFMQRYSVFLSQHPFVIVVSAFVGNLVILLIILCTDNIPAFDDPQAGFEPRGTLINQRTQAWKALFQQTEADSSVTSFIPELVRDKDEESEDYDGPQRLQSPASYLRSPHVQMEHVKIARDDKGSWPISRNIFCSDPVRNFARVIFRREDGDSMLDFGALRDVCLIDRKIRRLPTFKKMAERNDRKMCLSWTLPNYVAAFHNKSTCAHITEEDVLSLQRASSFCLPFFLEGRLTEDCWVGERNNCPNTPDVCCRENLFHHIFTFISDRESLGSNYTSSKYTLALLPVWSSLHALPLYKEMRAQNLSTPNVKLLAIDMGLKDGLFETYFVEDALFMVIAAVMMIVILWIYTVSLFVTVMNVMAIFSSLIVAYFIYTFVLKIRFFPFMNLLACVIMISIGSDALIIYARLWRLAKTEKNDGKFEKVIQATVCHAAKAIFLASATASASLFADCASPIVAIRCFGIFAGLTILIHSLFAVTWIPAFFVVSDKWSLSSSICDFLFYKHPRDNKPALCRFFQHAQLCHSSLCDCFDCFRVAFEKILPCIVIRFKWVWVSIFCLLTVCSCFAIFVYPKLRLASSQNFQLWSSSHPWEQYQALKENFAFERLSQRARPPMPLRFVWGILPSNDSDLFDPEVIPSVRQDPSMDISSSSSQLWMLNFCYELEAQPFCQNCSDTMTSGKCFMKFFRAWTEIQPDCQGPSVCCNSASFPFNDTVFELCSRKFLKTVGQFAPASSTKLFGPTYSLKNSVRSFVVDIDSAFPYTHSYAETKQFVDSVETWFQAMLQSAPEGLSRGWFYSRLEFFDLQDSLLNGTLTSVLISLAVALVVLFLTTLNICVSVISIVNVIGIMTATTAILVLLDWELGVFESATIGLATGLSFDFTLHFAVSFCAAKKMGDRELQTNHAIAEMTSPVSMSALTSLVVGVLMLPSETLIYKQIGVFMIVVIGVSFFYSTFLFTALLAAIGPNGTFMQFSYPSCRNKLCCRPDPSKLVEKSMNSSMEFDSALTTGSLDRERQYQYRKGTSVKLKTMTSGYGEKLETVAEVVGEEDDSVGELGSVSTSREPSRGASLIRKNTKNFFSWDFLTQKLPLTRHFSVANSSVIYIDADVRSVTSTEINPDIPAIVPNVNKDAPEVWVRRAD</sequence>
<dbReference type="PANTHER" id="PTHR45951">
    <property type="entry name" value="PROTEIN DISPATCHED-RELATED"/>
    <property type="match status" value="1"/>
</dbReference>
<feature type="transmembrane region" description="Helical" evidence="7">
    <location>
        <begin position="881"/>
        <end position="899"/>
    </location>
</feature>
<organism evidence="9 10">
    <name type="scientific">Ramazzottius varieornatus</name>
    <name type="common">Water bear</name>
    <name type="synonym">Tardigrade</name>
    <dbReference type="NCBI Taxonomy" id="947166"/>
    <lineage>
        <taxon>Eukaryota</taxon>
        <taxon>Metazoa</taxon>
        <taxon>Ecdysozoa</taxon>
        <taxon>Tardigrada</taxon>
        <taxon>Eutardigrada</taxon>
        <taxon>Parachela</taxon>
        <taxon>Hypsibioidea</taxon>
        <taxon>Ramazzottiidae</taxon>
        <taxon>Ramazzottius</taxon>
    </lineage>
</organism>
<feature type="transmembrane region" description="Helical" evidence="7">
    <location>
        <begin position="819"/>
        <end position="841"/>
    </location>
</feature>
<dbReference type="PROSITE" id="PS50156">
    <property type="entry name" value="SSD"/>
    <property type="match status" value="1"/>
</dbReference>
<evidence type="ECO:0000256" key="3">
    <source>
        <dbReference type="ARBA" id="ARBA00022989"/>
    </source>
</evidence>
<evidence type="ECO:0000313" key="10">
    <source>
        <dbReference type="Proteomes" id="UP000186922"/>
    </source>
</evidence>
<feature type="transmembrane region" description="Helical" evidence="7">
    <location>
        <begin position="437"/>
        <end position="461"/>
    </location>
</feature>